<proteinExistence type="predicted"/>
<feature type="transmembrane region" description="Helical" evidence="1">
    <location>
        <begin position="125"/>
        <end position="147"/>
    </location>
</feature>
<evidence type="ECO:0000313" key="2">
    <source>
        <dbReference type="EMBL" id="GAI17644.1"/>
    </source>
</evidence>
<dbReference type="AlphaFoldDB" id="X1NG42"/>
<sequence>MRKPTKREALIGGISLAVTIVSCVLIIQHREYLYEMAQWGYVGCFFINVLTSGTLVMPGFGSVFTFTLGGVLNPAIVGAIAGIGEAIGAVGAYFTGYGGRGLFRDSNNSLYLRFSNVIDRHGSKAVFFLAAIITPVYYPFAVFLGMLRFGGFD</sequence>
<dbReference type="EMBL" id="BARV01008267">
    <property type="protein sequence ID" value="GAI17644.1"/>
    <property type="molecule type" value="Genomic_DNA"/>
</dbReference>
<name>X1NG42_9ZZZZ</name>
<accession>X1NG42</accession>
<protein>
    <submittedName>
        <fullName evidence="2">Uncharacterized protein</fullName>
    </submittedName>
</protein>
<keyword evidence="1" id="KW-0812">Transmembrane</keyword>
<keyword evidence="1" id="KW-1133">Transmembrane helix</keyword>
<keyword evidence="1" id="KW-0472">Membrane</keyword>
<evidence type="ECO:0000256" key="1">
    <source>
        <dbReference type="SAM" id="Phobius"/>
    </source>
</evidence>
<reference evidence="2" key="1">
    <citation type="journal article" date="2014" name="Front. Microbiol.">
        <title>High frequency of phylogenetically diverse reductive dehalogenase-homologous genes in deep subseafloor sedimentary metagenomes.</title>
        <authorList>
            <person name="Kawai M."/>
            <person name="Futagami T."/>
            <person name="Toyoda A."/>
            <person name="Takaki Y."/>
            <person name="Nishi S."/>
            <person name="Hori S."/>
            <person name="Arai W."/>
            <person name="Tsubouchi T."/>
            <person name="Morono Y."/>
            <person name="Uchiyama I."/>
            <person name="Ito T."/>
            <person name="Fujiyama A."/>
            <person name="Inagaki F."/>
            <person name="Takami H."/>
        </authorList>
    </citation>
    <scope>NUCLEOTIDE SEQUENCE</scope>
    <source>
        <strain evidence="2">Expedition CK06-06</strain>
    </source>
</reference>
<dbReference type="PROSITE" id="PS51257">
    <property type="entry name" value="PROKAR_LIPOPROTEIN"/>
    <property type="match status" value="1"/>
</dbReference>
<comment type="caution">
    <text evidence="2">The sequence shown here is derived from an EMBL/GenBank/DDBJ whole genome shotgun (WGS) entry which is preliminary data.</text>
</comment>
<feature type="transmembrane region" description="Helical" evidence="1">
    <location>
        <begin position="39"/>
        <end position="60"/>
    </location>
</feature>
<feature type="transmembrane region" description="Helical" evidence="1">
    <location>
        <begin position="72"/>
        <end position="94"/>
    </location>
</feature>
<gene>
    <name evidence="2" type="ORF">S06H3_16679</name>
</gene>
<organism evidence="2">
    <name type="scientific">marine sediment metagenome</name>
    <dbReference type="NCBI Taxonomy" id="412755"/>
    <lineage>
        <taxon>unclassified sequences</taxon>
        <taxon>metagenomes</taxon>
        <taxon>ecological metagenomes</taxon>
    </lineage>
</organism>
<feature type="transmembrane region" description="Helical" evidence="1">
    <location>
        <begin position="9"/>
        <end position="27"/>
    </location>
</feature>